<proteinExistence type="predicted"/>
<dbReference type="Proteomes" id="UP000886751">
    <property type="component" value="Unassembled WGS sequence"/>
</dbReference>
<dbReference type="EMBL" id="DXEI01000091">
    <property type="protein sequence ID" value="HIX95021.1"/>
    <property type="molecule type" value="Genomic_DNA"/>
</dbReference>
<protein>
    <submittedName>
        <fullName evidence="1">Helix-turn-helix domain-containing protein</fullName>
    </submittedName>
</protein>
<accession>A0A9D1Y154</accession>
<gene>
    <name evidence="1" type="ORF">H9846_06155</name>
</gene>
<reference evidence="1" key="1">
    <citation type="journal article" date="2021" name="PeerJ">
        <title>Extensive microbial diversity within the chicken gut microbiome revealed by metagenomics and culture.</title>
        <authorList>
            <person name="Gilroy R."/>
            <person name="Ravi A."/>
            <person name="Getino M."/>
            <person name="Pursley I."/>
            <person name="Horton D.L."/>
            <person name="Alikhan N.F."/>
            <person name="Baker D."/>
            <person name="Gharbi K."/>
            <person name="Hall N."/>
            <person name="Watson M."/>
            <person name="Adriaenssens E.M."/>
            <person name="Foster-Nyarko E."/>
            <person name="Jarju S."/>
            <person name="Secka A."/>
            <person name="Antonio M."/>
            <person name="Oren A."/>
            <person name="Chaudhuri R.R."/>
            <person name="La Ragione R."/>
            <person name="Hildebrand F."/>
            <person name="Pallen M.J."/>
        </authorList>
    </citation>
    <scope>NUCLEOTIDE SEQUENCE</scope>
    <source>
        <strain evidence="1">ChiHecec2B26-7398</strain>
    </source>
</reference>
<reference evidence="1" key="2">
    <citation type="submission" date="2021-04" db="EMBL/GenBank/DDBJ databases">
        <authorList>
            <person name="Gilroy R."/>
        </authorList>
    </citation>
    <scope>NUCLEOTIDE SEQUENCE</scope>
    <source>
        <strain evidence="1">ChiHecec2B26-7398</strain>
    </source>
</reference>
<sequence length="71" mass="7968">MNRIRTIQGAADELRKRDPGCAISAHNIRQLVLHKEIPSRKAGSKYLVALDDVERYFGLTIDENKPNHGIG</sequence>
<name>A0A9D1Y154_9FIRM</name>
<dbReference type="AlphaFoldDB" id="A0A9D1Y154"/>
<comment type="caution">
    <text evidence="1">The sequence shown here is derived from an EMBL/GenBank/DDBJ whole genome shotgun (WGS) entry which is preliminary data.</text>
</comment>
<organism evidence="1 2">
    <name type="scientific">Candidatus Gemmiger excrementipullorum</name>
    <dbReference type="NCBI Taxonomy" id="2838610"/>
    <lineage>
        <taxon>Bacteria</taxon>
        <taxon>Bacillati</taxon>
        <taxon>Bacillota</taxon>
        <taxon>Clostridia</taxon>
        <taxon>Eubacteriales</taxon>
        <taxon>Gemmiger</taxon>
    </lineage>
</organism>
<evidence type="ECO:0000313" key="1">
    <source>
        <dbReference type="EMBL" id="HIX95021.1"/>
    </source>
</evidence>
<evidence type="ECO:0000313" key="2">
    <source>
        <dbReference type="Proteomes" id="UP000886751"/>
    </source>
</evidence>